<evidence type="ECO:0000313" key="5">
    <source>
        <dbReference type="EMBL" id="OQS00758.1"/>
    </source>
</evidence>
<gene>
    <name evidence="5" type="ORF">ACHHYP_02717</name>
</gene>
<dbReference type="EMBL" id="JNBR01000024">
    <property type="protein sequence ID" value="OQS00758.1"/>
    <property type="molecule type" value="Genomic_DNA"/>
</dbReference>
<dbReference type="InterPro" id="IPR029063">
    <property type="entry name" value="SAM-dependent_MTases_sf"/>
</dbReference>
<evidence type="ECO:0000256" key="3">
    <source>
        <dbReference type="ARBA" id="ARBA00022679"/>
    </source>
</evidence>
<organism evidence="5 6">
    <name type="scientific">Achlya hypogyna</name>
    <name type="common">Oomycete</name>
    <name type="synonym">Protoachlya hypogyna</name>
    <dbReference type="NCBI Taxonomy" id="1202772"/>
    <lineage>
        <taxon>Eukaryota</taxon>
        <taxon>Sar</taxon>
        <taxon>Stramenopiles</taxon>
        <taxon>Oomycota</taxon>
        <taxon>Saprolegniomycetes</taxon>
        <taxon>Saprolegniales</taxon>
        <taxon>Achlyaceae</taxon>
        <taxon>Achlya</taxon>
    </lineage>
</organism>
<proteinExistence type="inferred from homology"/>
<comment type="caution">
    <text evidence="5">The sequence shown here is derived from an EMBL/GenBank/DDBJ whole genome shotgun (WGS) entry which is preliminary data.</text>
</comment>
<dbReference type="SUPFAM" id="SSF53335">
    <property type="entry name" value="S-adenosyl-L-methionine-dependent methyltransferases"/>
    <property type="match status" value="1"/>
</dbReference>
<name>A0A1V9ZRV7_ACHHY</name>
<feature type="domain" description="Methyltransferase type 11" evidence="4">
    <location>
        <begin position="48"/>
        <end position="138"/>
    </location>
</feature>
<sequence>MNLKAVHTVAKHGFTNAALYDKARPNFPVEALRALLPPSLDPTTARVVEVGSGTGKFTSLLVRDAGIQNLLTVEPSESMRRTFAELFPDVRCVEGAATALPVADHSTDAIYIAQAFHWFDSREALVEFHRALSPAGTLGLIWNMEDATTPWVAALRAIYEAHDSVAPQYRTGKWRDAFTASPDLFAPLEHTQIRRFVPVESIEQIWERVLSKSYITMATPEVQARVKTQVLDILDAADFERDADGRILYPYVTDIFVTTPQS</sequence>
<dbReference type="CDD" id="cd02440">
    <property type="entry name" value="AdoMet_MTases"/>
    <property type="match status" value="1"/>
</dbReference>
<dbReference type="STRING" id="1202772.A0A1V9ZRV7"/>
<dbReference type="Proteomes" id="UP000243579">
    <property type="component" value="Unassembled WGS sequence"/>
</dbReference>
<reference evidence="5 6" key="1">
    <citation type="journal article" date="2014" name="Genome Biol. Evol.">
        <title>The secreted proteins of Achlya hypogyna and Thraustotheca clavata identify the ancestral oomycete secretome and reveal gene acquisitions by horizontal gene transfer.</title>
        <authorList>
            <person name="Misner I."/>
            <person name="Blouin N."/>
            <person name="Leonard G."/>
            <person name="Richards T.A."/>
            <person name="Lane C.E."/>
        </authorList>
    </citation>
    <scope>NUCLEOTIDE SEQUENCE [LARGE SCALE GENOMIC DNA]</scope>
    <source>
        <strain evidence="5 6">ATCC 48635</strain>
    </source>
</reference>
<dbReference type="PANTHER" id="PTHR44942:SF4">
    <property type="entry name" value="METHYLTRANSFERASE TYPE 11 DOMAIN-CONTAINING PROTEIN"/>
    <property type="match status" value="1"/>
</dbReference>
<evidence type="ECO:0000256" key="1">
    <source>
        <dbReference type="ARBA" id="ARBA00008361"/>
    </source>
</evidence>
<protein>
    <recommendedName>
        <fullName evidence="4">Methyltransferase type 11 domain-containing protein</fullName>
    </recommendedName>
</protein>
<dbReference type="OrthoDB" id="66144at2759"/>
<dbReference type="InterPro" id="IPR051052">
    <property type="entry name" value="Diverse_substrate_MTase"/>
</dbReference>
<evidence type="ECO:0000256" key="2">
    <source>
        <dbReference type="ARBA" id="ARBA00022603"/>
    </source>
</evidence>
<dbReference type="GO" id="GO:0008757">
    <property type="term" value="F:S-adenosylmethionine-dependent methyltransferase activity"/>
    <property type="evidence" value="ECO:0007669"/>
    <property type="project" value="InterPro"/>
</dbReference>
<dbReference type="AlphaFoldDB" id="A0A1V9ZRV7"/>
<comment type="similarity">
    <text evidence="1">Belongs to the methyltransferase superfamily.</text>
</comment>
<evidence type="ECO:0000313" key="6">
    <source>
        <dbReference type="Proteomes" id="UP000243579"/>
    </source>
</evidence>
<dbReference type="PANTHER" id="PTHR44942">
    <property type="entry name" value="METHYLTRANSF_11 DOMAIN-CONTAINING PROTEIN"/>
    <property type="match status" value="1"/>
</dbReference>
<dbReference type="Gene3D" id="3.40.50.150">
    <property type="entry name" value="Vaccinia Virus protein VP39"/>
    <property type="match status" value="1"/>
</dbReference>
<dbReference type="Pfam" id="PF08241">
    <property type="entry name" value="Methyltransf_11"/>
    <property type="match status" value="1"/>
</dbReference>
<keyword evidence="6" id="KW-1185">Reference proteome</keyword>
<accession>A0A1V9ZRV7</accession>
<dbReference type="InterPro" id="IPR013216">
    <property type="entry name" value="Methyltransf_11"/>
</dbReference>
<keyword evidence="2" id="KW-0489">Methyltransferase</keyword>
<dbReference type="GO" id="GO:0032259">
    <property type="term" value="P:methylation"/>
    <property type="evidence" value="ECO:0007669"/>
    <property type="project" value="UniProtKB-KW"/>
</dbReference>
<evidence type="ECO:0000259" key="4">
    <source>
        <dbReference type="Pfam" id="PF08241"/>
    </source>
</evidence>
<keyword evidence="3" id="KW-0808">Transferase</keyword>